<accession>A0ABU0GGW1</accession>
<dbReference type="InterPro" id="IPR035940">
    <property type="entry name" value="CAP_sf"/>
</dbReference>
<evidence type="ECO:0000313" key="2">
    <source>
        <dbReference type="EMBL" id="MDQ0424594.1"/>
    </source>
</evidence>
<gene>
    <name evidence="2" type="ORF">JO380_000975</name>
</gene>
<name>A0ABU0GGW1_9CELL</name>
<dbReference type="Gene3D" id="3.40.33.10">
    <property type="entry name" value="CAP"/>
    <property type="match status" value="1"/>
</dbReference>
<proteinExistence type="predicted"/>
<dbReference type="Pfam" id="PF00188">
    <property type="entry name" value="CAP"/>
    <property type="match status" value="1"/>
</dbReference>
<evidence type="ECO:0000259" key="1">
    <source>
        <dbReference type="Pfam" id="PF00188"/>
    </source>
</evidence>
<feature type="domain" description="SCP" evidence="1">
    <location>
        <begin position="74"/>
        <end position="171"/>
    </location>
</feature>
<reference evidence="2 3" key="1">
    <citation type="submission" date="2023-07" db="EMBL/GenBank/DDBJ databases">
        <title>Sequencing the genomes of 1000 actinobacteria strains.</title>
        <authorList>
            <person name="Klenk H.-P."/>
        </authorList>
    </citation>
    <scope>NUCLEOTIDE SEQUENCE [LARGE SCALE GENOMIC DNA]</scope>
    <source>
        <strain evidence="2 3">DSM 14785</strain>
    </source>
</reference>
<dbReference type="InterPro" id="IPR014044">
    <property type="entry name" value="CAP_dom"/>
</dbReference>
<sequence>MPRPDAARAPRRSRPGLVATGLLVGAALLGGGAVAAAAFRDAAPRPSSSPRTASSPWPSTDLDAYAAQLLAAADAARTAAGLPAWQAAPCAQGPAGERAAALVGADLEHAPLGPVLAACAPLGTAAENLSRAAAPPADVVDAWLGSAGHRANIEDPALTQAAAACVPDAGQVLCSLVLVGP</sequence>
<keyword evidence="3" id="KW-1185">Reference proteome</keyword>
<dbReference type="Proteomes" id="UP001240250">
    <property type="component" value="Unassembled WGS sequence"/>
</dbReference>
<dbReference type="RefSeq" id="WP_070320614.1">
    <property type="nucleotide sequence ID" value="NZ_JAUSVM010000001.1"/>
</dbReference>
<comment type="caution">
    <text evidence="2">The sequence shown here is derived from an EMBL/GenBank/DDBJ whole genome shotgun (WGS) entry which is preliminary data.</text>
</comment>
<organism evidence="2 3">
    <name type="scientific">Cellulomonas iranensis</name>
    <dbReference type="NCBI Taxonomy" id="76862"/>
    <lineage>
        <taxon>Bacteria</taxon>
        <taxon>Bacillati</taxon>
        <taxon>Actinomycetota</taxon>
        <taxon>Actinomycetes</taxon>
        <taxon>Micrococcales</taxon>
        <taxon>Cellulomonadaceae</taxon>
        <taxon>Cellulomonas</taxon>
    </lineage>
</organism>
<dbReference type="EMBL" id="JAUSVM010000001">
    <property type="protein sequence ID" value="MDQ0424594.1"/>
    <property type="molecule type" value="Genomic_DNA"/>
</dbReference>
<protein>
    <recommendedName>
        <fullName evidence="1">SCP domain-containing protein</fullName>
    </recommendedName>
</protein>
<evidence type="ECO:0000313" key="3">
    <source>
        <dbReference type="Proteomes" id="UP001240250"/>
    </source>
</evidence>